<evidence type="ECO:0000256" key="3">
    <source>
        <dbReference type="ARBA" id="ARBA00022729"/>
    </source>
</evidence>
<dbReference type="PRINTS" id="PR00909">
    <property type="entry name" value="SPERMDNBNDNG"/>
</dbReference>
<dbReference type="Proteomes" id="UP000004200">
    <property type="component" value="Unassembled WGS sequence"/>
</dbReference>
<protein>
    <recommendedName>
        <fullName evidence="5">Putrescine-binding periplasmic protein</fullName>
    </recommendedName>
</protein>
<comment type="subcellular location">
    <subcellularLocation>
        <location evidence="1 5">Periplasm</location>
    </subcellularLocation>
</comment>
<organism evidence="7 8">
    <name type="scientific">Thiorhodococcus drewsii AZ1</name>
    <dbReference type="NCBI Taxonomy" id="765913"/>
    <lineage>
        <taxon>Bacteria</taxon>
        <taxon>Pseudomonadati</taxon>
        <taxon>Pseudomonadota</taxon>
        <taxon>Gammaproteobacteria</taxon>
        <taxon>Chromatiales</taxon>
        <taxon>Chromatiaceae</taxon>
        <taxon>Thiorhodococcus</taxon>
    </lineage>
</organism>
<evidence type="ECO:0000313" key="7">
    <source>
        <dbReference type="EMBL" id="EGV31346.1"/>
    </source>
</evidence>
<keyword evidence="8" id="KW-1185">Reference proteome</keyword>
<dbReference type="Gene3D" id="3.40.190.10">
    <property type="entry name" value="Periplasmic binding protein-like II"/>
    <property type="match status" value="2"/>
</dbReference>
<accession>G2E105</accession>
<evidence type="ECO:0000313" key="8">
    <source>
        <dbReference type="Proteomes" id="UP000004200"/>
    </source>
</evidence>
<reference evidence="7 8" key="1">
    <citation type="submission" date="2011-06" db="EMBL/GenBank/DDBJ databases">
        <title>The draft genome of Thiorhodococcus drewsii AZ1.</title>
        <authorList>
            <consortium name="US DOE Joint Genome Institute (JGI-PGF)"/>
            <person name="Lucas S."/>
            <person name="Han J."/>
            <person name="Lapidus A."/>
            <person name="Cheng J.-F."/>
            <person name="Goodwin L."/>
            <person name="Pitluck S."/>
            <person name="Peters L."/>
            <person name="Land M.L."/>
            <person name="Hauser L."/>
            <person name="Vogl K."/>
            <person name="Liu Z."/>
            <person name="Imhoff J."/>
            <person name="Thiel V."/>
            <person name="Frigaard N.-U."/>
            <person name="Bryant D.A."/>
            <person name="Woyke T.J."/>
        </authorList>
    </citation>
    <scope>NUCLEOTIDE SEQUENCE [LARGE SCALE GENOMIC DNA]</scope>
    <source>
        <strain evidence="7 8">AZ1</strain>
    </source>
</reference>
<dbReference type="PANTHER" id="PTHR30222">
    <property type="entry name" value="SPERMIDINE/PUTRESCINE-BINDING PERIPLASMIC PROTEIN"/>
    <property type="match status" value="1"/>
</dbReference>
<keyword evidence="4 5" id="KW-0574">Periplasm</keyword>
<evidence type="ECO:0000256" key="5">
    <source>
        <dbReference type="PIRNR" id="PIRNR019574"/>
    </source>
</evidence>
<dbReference type="STRING" id="765913.ThidrDRAFT_1968"/>
<comment type="similarity">
    <text evidence="5">Belongs to the bacterial solute-binding protein PotD/PotF family.</text>
</comment>
<evidence type="ECO:0000256" key="1">
    <source>
        <dbReference type="ARBA" id="ARBA00004418"/>
    </source>
</evidence>
<dbReference type="GO" id="GO:0019808">
    <property type="term" value="F:polyamine binding"/>
    <property type="evidence" value="ECO:0007669"/>
    <property type="project" value="InterPro"/>
</dbReference>
<dbReference type="GO" id="GO:0015846">
    <property type="term" value="P:polyamine transport"/>
    <property type="evidence" value="ECO:0007669"/>
    <property type="project" value="InterPro"/>
</dbReference>
<dbReference type="eggNOG" id="COG0687">
    <property type="taxonomic scope" value="Bacteria"/>
</dbReference>
<evidence type="ECO:0000256" key="4">
    <source>
        <dbReference type="ARBA" id="ARBA00022764"/>
    </source>
</evidence>
<evidence type="ECO:0000256" key="2">
    <source>
        <dbReference type="ARBA" id="ARBA00022448"/>
    </source>
</evidence>
<comment type="caution">
    <text evidence="7">The sequence shown here is derived from an EMBL/GenBank/DDBJ whole genome shotgun (WGS) entry which is preliminary data.</text>
</comment>
<sequence>MRARELDKTRAHRAIGDRFIQTLRGFKTLRSLSLRHHLLPLALSILAAPLFAHAEEQVHLYNWSDYFAEDTLSDFESQTHIRPVLDVYDSNEVLEAKLFAGSSGYDLIFPTARPFAARHIKAGLYQPLDRSKLPGLDQIDPDIMKSLEGIDPGHAYLVPYMWGTTGLGVNLKKVKAALGEDAPMDTWGLIFDPDKASKLAGCGIALLDDATEVFAAALAYLGKDPNSLAKDDLAAAAELIKGAHPYIRYFHSSQYITDLANGDLCVAHGYSGDVLQAKERAEEAGKGVEVGYRIPREGAVLWTDVMAIPKDAPNPAGAHAFIAYLLDPKVIAKISDYVFYANPNLAATPLVDAKLREDPGIYPSSDVKVHLFVLTERNDRDMRALNRLWTRLKANR</sequence>
<proteinExistence type="inferred from homology"/>
<dbReference type="PANTHER" id="PTHR30222:SF12">
    <property type="entry name" value="NORSPERMIDINE SENSOR"/>
    <property type="match status" value="1"/>
</dbReference>
<dbReference type="CDD" id="cd13659">
    <property type="entry name" value="PBP2_PotF"/>
    <property type="match status" value="1"/>
</dbReference>
<keyword evidence="3" id="KW-0732">Signal</keyword>
<comment type="function">
    <text evidence="5">Required for the activity of the bacterial periplasmic transport system of putrescine.</text>
</comment>
<evidence type="ECO:0000256" key="6">
    <source>
        <dbReference type="PIRSR" id="PIRSR019574-1"/>
    </source>
</evidence>
<keyword evidence="2 5" id="KW-0813">Transport</keyword>
<name>G2E105_9GAMM</name>
<dbReference type="PIRSF" id="PIRSF019574">
    <property type="entry name" value="Periplasmic_polyamine_BP"/>
    <property type="match status" value="1"/>
</dbReference>
<dbReference type="InterPro" id="IPR001188">
    <property type="entry name" value="Sperm_putr-bd"/>
</dbReference>
<dbReference type="SUPFAM" id="SSF53850">
    <property type="entry name" value="Periplasmic binding protein-like II"/>
    <property type="match status" value="1"/>
</dbReference>
<gene>
    <name evidence="7" type="ORF">ThidrDRAFT_1968</name>
</gene>
<feature type="binding site" evidence="6">
    <location>
        <begin position="209"/>
        <end position="212"/>
    </location>
    <ligand>
        <name>spermidine</name>
        <dbReference type="ChEBI" id="CHEBI:57834"/>
    </ligand>
</feature>
<dbReference type="GO" id="GO:0042597">
    <property type="term" value="C:periplasmic space"/>
    <property type="evidence" value="ECO:0007669"/>
    <property type="project" value="UniProtKB-SubCell"/>
</dbReference>
<dbReference type="Pfam" id="PF13416">
    <property type="entry name" value="SBP_bac_8"/>
    <property type="match status" value="1"/>
</dbReference>
<dbReference type="EMBL" id="AFWT01000012">
    <property type="protein sequence ID" value="EGV31346.1"/>
    <property type="molecule type" value="Genomic_DNA"/>
</dbReference>
<dbReference type="PATRIC" id="fig|765913.3.peg.2000"/>
<dbReference type="AlphaFoldDB" id="G2E105"/>
<dbReference type="InterPro" id="IPR006059">
    <property type="entry name" value="SBP"/>
</dbReference>